<keyword evidence="1" id="KW-1133">Transmembrane helix</keyword>
<organism evidence="2 3">
    <name type="scientific">Trypanosoma theileri</name>
    <dbReference type="NCBI Taxonomy" id="67003"/>
    <lineage>
        <taxon>Eukaryota</taxon>
        <taxon>Discoba</taxon>
        <taxon>Euglenozoa</taxon>
        <taxon>Kinetoplastea</taxon>
        <taxon>Metakinetoplastina</taxon>
        <taxon>Trypanosomatida</taxon>
        <taxon>Trypanosomatidae</taxon>
        <taxon>Trypanosoma</taxon>
    </lineage>
</organism>
<dbReference type="RefSeq" id="XP_028880990.1">
    <property type="nucleotide sequence ID" value="XM_029027811.1"/>
</dbReference>
<dbReference type="VEuPathDB" id="TriTrypDB:TM35_000252200"/>
<dbReference type="OrthoDB" id="270764at2759"/>
<comment type="caution">
    <text evidence="2">The sequence shown here is derived from an EMBL/GenBank/DDBJ whole genome shotgun (WGS) entry which is preliminary data.</text>
</comment>
<dbReference type="EMBL" id="NBCO01000025">
    <property type="protein sequence ID" value="ORC86924.1"/>
    <property type="molecule type" value="Genomic_DNA"/>
</dbReference>
<evidence type="ECO:0000313" key="2">
    <source>
        <dbReference type="EMBL" id="ORC86924.1"/>
    </source>
</evidence>
<reference evidence="2 3" key="1">
    <citation type="submission" date="2017-03" db="EMBL/GenBank/DDBJ databases">
        <title>An alternative strategy for trypanosome survival in the mammalian bloodstream revealed through genome and transcriptome analysis of the ubiquitous bovine parasite Trypanosoma (Megatrypanum) theileri.</title>
        <authorList>
            <person name="Kelly S."/>
            <person name="Ivens A."/>
            <person name="Mott A."/>
            <person name="O'Neill E."/>
            <person name="Emms D."/>
            <person name="Macleod O."/>
            <person name="Voorheis P."/>
            <person name="Matthews J."/>
            <person name="Matthews K."/>
            <person name="Carrington M."/>
        </authorList>
    </citation>
    <scope>NUCLEOTIDE SEQUENCE [LARGE SCALE GENOMIC DNA]</scope>
    <source>
        <strain evidence="2">Edinburgh</strain>
    </source>
</reference>
<dbReference type="AlphaFoldDB" id="A0A1X0NQE8"/>
<keyword evidence="1" id="KW-0812">Transmembrane</keyword>
<keyword evidence="3" id="KW-1185">Reference proteome</keyword>
<protein>
    <submittedName>
        <fullName evidence="2">Uncharacterized protein</fullName>
    </submittedName>
</protein>
<keyword evidence="1" id="KW-0472">Membrane</keyword>
<gene>
    <name evidence="2" type="ORF">TM35_000252200</name>
</gene>
<feature type="transmembrane region" description="Helical" evidence="1">
    <location>
        <begin position="21"/>
        <end position="42"/>
    </location>
</feature>
<dbReference type="Proteomes" id="UP000192257">
    <property type="component" value="Unassembled WGS sequence"/>
</dbReference>
<sequence length="175" mass="19207">MQAVVQQIHRANMKAMLLSRVNLIFIIVNCCMMLILIVTWAVSIAKEGGGVLSRYAACIIAFILLGLATLLSALVYRMQPKLSLYYAHEMISILTLIMTAISMGMNDVVVNLCHDKRQLANTQCGSHVAELVAEVLICVSMGFNYASTQQRIVTFIDKGILDGIKGRSNGMTQLP</sequence>
<dbReference type="GeneID" id="39987591"/>
<feature type="transmembrane region" description="Helical" evidence="1">
    <location>
        <begin position="54"/>
        <end position="76"/>
    </location>
</feature>
<evidence type="ECO:0000256" key="1">
    <source>
        <dbReference type="SAM" id="Phobius"/>
    </source>
</evidence>
<evidence type="ECO:0000313" key="3">
    <source>
        <dbReference type="Proteomes" id="UP000192257"/>
    </source>
</evidence>
<proteinExistence type="predicted"/>
<accession>A0A1X0NQE8</accession>
<feature type="transmembrane region" description="Helical" evidence="1">
    <location>
        <begin position="83"/>
        <end position="105"/>
    </location>
</feature>
<name>A0A1X0NQE8_9TRYP</name>